<protein>
    <submittedName>
        <fullName evidence="1">Uncharacterized protein</fullName>
    </submittedName>
</protein>
<dbReference type="Proteomes" id="UP000798662">
    <property type="component" value="Chromosome 2"/>
</dbReference>
<evidence type="ECO:0000313" key="2">
    <source>
        <dbReference type="Proteomes" id="UP000798662"/>
    </source>
</evidence>
<keyword evidence="2" id="KW-1185">Reference proteome</keyword>
<evidence type="ECO:0000313" key="1">
    <source>
        <dbReference type="EMBL" id="KAK1866869.1"/>
    </source>
</evidence>
<accession>A0ACC3C997</accession>
<gene>
    <name evidence="1" type="ORF">I4F81_009381</name>
</gene>
<comment type="caution">
    <text evidence="1">The sequence shown here is derived from an EMBL/GenBank/DDBJ whole genome shotgun (WGS) entry which is preliminary data.</text>
</comment>
<sequence>MMGISGRHVVGGGASTSRDGGPVGGGGAGPASGSVPAIGVGGAADGGGRLLRGSGSGVSALEELVGGDNTALPSSAADTGRKREKTHRVWGFFLDDALLWSQNSRYRQAFCLLCEEATGAKEPIRGRMDLMCKHILGCRHVPRDHEAMTAARAGAHVARKHLKSSKGSGASSSEAATVGPMDAHVARPFSARMTRELEQELLGVLLYCSIAFSILDSPPFCAFLKKWVAGMKAVPSRRSMSTTVLERVLSSLVAISTAAFTRSAQLVPMFLSLASRIGPPRSSAATAEHDTCATVQAFMAYLVGGPRSVMSSHMGSGLGTTGRVCAVLS</sequence>
<proteinExistence type="predicted"/>
<name>A0ACC3C997_PYRYE</name>
<reference evidence="1" key="1">
    <citation type="submission" date="2019-11" db="EMBL/GenBank/DDBJ databases">
        <title>Nori genome reveals adaptations in red seaweeds to the harsh intertidal environment.</title>
        <authorList>
            <person name="Wang D."/>
            <person name="Mao Y."/>
        </authorList>
    </citation>
    <scope>NUCLEOTIDE SEQUENCE</scope>
    <source>
        <tissue evidence="1">Gametophyte</tissue>
    </source>
</reference>
<dbReference type="EMBL" id="CM020619">
    <property type="protein sequence ID" value="KAK1866869.1"/>
    <property type="molecule type" value="Genomic_DNA"/>
</dbReference>
<organism evidence="1 2">
    <name type="scientific">Pyropia yezoensis</name>
    <name type="common">Susabi-nori</name>
    <name type="synonym">Porphyra yezoensis</name>
    <dbReference type="NCBI Taxonomy" id="2788"/>
    <lineage>
        <taxon>Eukaryota</taxon>
        <taxon>Rhodophyta</taxon>
        <taxon>Bangiophyceae</taxon>
        <taxon>Bangiales</taxon>
        <taxon>Bangiaceae</taxon>
        <taxon>Pyropia</taxon>
    </lineage>
</organism>